<dbReference type="AlphaFoldDB" id="A0AAV5VD22"/>
<name>A0AAV5VD22_9BILA</name>
<feature type="region of interest" description="Disordered" evidence="1">
    <location>
        <begin position="1"/>
        <end position="45"/>
    </location>
</feature>
<reference evidence="2" key="1">
    <citation type="submission" date="2023-10" db="EMBL/GenBank/DDBJ databases">
        <title>Genome assembly of Pristionchus species.</title>
        <authorList>
            <person name="Yoshida K."/>
            <person name="Sommer R.J."/>
        </authorList>
    </citation>
    <scope>NUCLEOTIDE SEQUENCE</scope>
    <source>
        <strain evidence="2">RS5133</strain>
    </source>
</reference>
<evidence type="ECO:0000256" key="1">
    <source>
        <dbReference type="SAM" id="MobiDB-lite"/>
    </source>
</evidence>
<feature type="compositionally biased region" description="Low complexity" evidence="1">
    <location>
        <begin position="11"/>
        <end position="22"/>
    </location>
</feature>
<dbReference type="EMBL" id="BTSY01000003">
    <property type="protein sequence ID" value="GMT17291.1"/>
    <property type="molecule type" value="Genomic_DNA"/>
</dbReference>
<evidence type="ECO:0000313" key="2">
    <source>
        <dbReference type="EMBL" id="GMT17291.1"/>
    </source>
</evidence>
<dbReference type="Proteomes" id="UP001432322">
    <property type="component" value="Unassembled WGS sequence"/>
</dbReference>
<evidence type="ECO:0008006" key="4">
    <source>
        <dbReference type="Google" id="ProtNLM"/>
    </source>
</evidence>
<sequence>RQFAGACSTGRSSIARSAASPSPRRERPTDRSAESADSRSRRAGACQRYTHVTCRPSGMFLLMSRCRAWMRP</sequence>
<evidence type="ECO:0000313" key="3">
    <source>
        <dbReference type="Proteomes" id="UP001432322"/>
    </source>
</evidence>
<proteinExistence type="predicted"/>
<gene>
    <name evidence="2" type="ORF">PFISCL1PPCAC_8588</name>
</gene>
<feature type="non-terminal residue" evidence="2">
    <location>
        <position position="1"/>
    </location>
</feature>
<organism evidence="2 3">
    <name type="scientific">Pristionchus fissidentatus</name>
    <dbReference type="NCBI Taxonomy" id="1538716"/>
    <lineage>
        <taxon>Eukaryota</taxon>
        <taxon>Metazoa</taxon>
        <taxon>Ecdysozoa</taxon>
        <taxon>Nematoda</taxon>
        <taxon>Chromadorea</taxon>
        <taxon>Rhabditida</taxon>
        <taxon>Rhabditina</taxon>
        <taxon>Diplogasteromorpha</taxon>
        <taxon>Diplogasteroidea</taxon>
        <taxon>Neodiplogasteridae</taxon>
        <taxon>Pristionchus</taxon>
    </lineage>
</organism>
<accession>A0AAV5VD22</accession>
<protein>
    <recommendedName>
        <fullName evidence="4">Clade I nitrous oxide reductase</fullName>
    </recommendedName>
</protein>
<feature type="compositionally biased region" description="Basic and acidic residues" evidence="1">
    <location>
        <begin position="23"/>
        <end position="40"/>
    </location>
</feature>
<keyword evidence="3" id="KW-1185">Reference proteome</keyword>
<comment type="caution">
    <text evidence="2">The sequence shown here is derived from an EMBL/GenBank/DDBJ whole genome shotgun (WGS) entry which is preliminary data.</text>
</comment>